<evidence type="ECO:0000313" key="2">
    <source>
        <dbReference type="EMBL" id="WOA53378.1"/>
    </source>
</evidence>
<evidence type="ECO:0000256" key="1">
    <source>
        <dbReference type="SAM" id="MobiDB-lite"/>
    </source>
</evidence>
<name>A0AAX4F194_9GAMM</name>
<dbReference type="RefSeq" id="WP_316393438.1">
    <property type="nucleotide sequence ID" value="NZ_CP136339.1"/>
</dbReference>
<sequence>MLRRAPQNGGRGLAYGEKRPPADFAVTNAIREPQADTPDHPGEPIR</sequence>
<evidence type="ECO:0000313" key="3">
    <source>
        <dbReference type="Proteomes" id="UP001304423"/>
    </source>
</evidence>
<proteinExistence type="predicted"/>
<organism evidence="2 3">
    <name type="scientific">Dickeya solani</name>
    <dbReference type="NCBI Taxonomy" id="1089444"/>
    <lineage>
        <taxon>Bacteria</taxon>
        <taxon>Pseudomonadati</taxon>
        <taxon>Pseudomonadota</taxon>
        <taxon>Gammaproteobacteria</taxon>
        <taxon>Enterobacterales</taxon>
        <taxon>Pectobacteriaceae</taxon>
        <taxon>Dickeya</taxon>
    </lineage>
</organism>
<protein>
    <submittedName>
        <fullName evidence="2">Uncharacterized protein</fullName>
    </submittedName>
</protein>
<gene>
    <name evidence="2" type="ORF">RXA29_03805</name>
</gene>
<accession>A0AAX4F194</accession>
<dbReference type="EMBL" id="CP136339">
    <property type="protein sequence ID" value="WOA53378.1"/>
    <property type="molecule type" value="Genomic_DNA"/>
</dbReference>
<dbReference type="Proteomes" id="UP001304423">
    <property type="component" value="Chromosome"/>
</dbReference>
<feature type="region of interest" description="Disordered" evidence="1">
    <location>
        <begin position="1"/>
        <end position="20"/>
    </location>
</feature>
<reference evidence="2" key="1">
    <citation type="submission" date="2023-10" db="EMBL/GenBank/DDBJ databases">
        <title>Clonality and diversity in the soft rot Dickeya solani phytopathogen.</title>
        <authorList>
            <person name="Pedron J."/>
            <person name="Van Gijsegem F."/>
            <person name="Portier P."/>
            <person name="Taghouti G."/>
        </authorList>
    </citation>
    <scope>NUCLEOTIDE SEQUENCE</scope>
    <source>
        <strain evidence="2">CFBP5647</strain>
    </source>
</reference>
<dbReference type="AlphaFoldDB" id="A0AAX4F194"/>